<gene>
    <name evidence="1" type="ORF">METZ01_LOCUS364945</name>
</gene>
<protein>
    <submittedName>
        <fullName evidence="1">Uncharacterized protein</fullName>
    </submittedName>
</protein>
<dbReference type="AlphaFoldDB" id="A0A382ST51"/>
<feature type="non-terminal residue" evidence="1">
    <location>
        <position position="1"/>
    </location>
</feature>
<evidence type="ECO:0000313" key="1">
    <source>
        <dbReference type="EMBL" id="SVD12091.1"/>
    </source>
</evidence>
<organism evidence="1">
    <name type="scientific">marine metagenome</name>
    <dbReference type="NCBI Taxonomy" id="408172"/>
    <lineage>
        <taxon>unclassified sequences</taxon>
        <taxon>metagenomes</taxon>
        <taxon>ecological metagenomes</taxon>
    </lineage>
</organism>
<reference evidence="1" key="1">
    <citation type="submission" date="2018-05" db="EMBL/GenBank/DDBJ databases">
        <authorList>
            <person name="Lanie J.A."/>
            <person name="Ng W.-L."/>
            <person name="Kazmierczak K.M."/>
            <person name="Andrzejewski T.M."/>
            <person name="Davidsen T.M."/>
            <person name="Wayne K.J."/>
            <person name="Tettelin H."/>
            <person name="Glass J.I."/>
            <person name="Rusch D."/>
            <person name="Podicherti R."/>
            <person name="Tsui H.-C.T."/>
            <person name="Winkler M.E."/>
        </authorList>
    </citation>
    <scope>NUCLEOTIDE SEQUENCE</scope>
</reference>
<accession>A0A382ST51</accession>
<dbReference type="EMBL" id="UINC01130801">
    <property type="protein sequence ID" value="SVD12091.1"/>
    <property type="molecule type" value="Genomic_DNA"/>
</dbReference>
<sequence length="26" mass="3296">KRFIVFFTMLKRGNKKFKYKAIVRLY</sequence>
<proteinExistence type="predicted"/>
<name>A0A382ST51_9ZZZZ</name>